<reference evidence="3" key="1">
    <citation type="journal article" date="2019" name="Int. J. Syst. Evol. Microbiol.">
        <title>The Global Catalogue of Microorganisms (GCM) 10K type strain sequencing project: providing services to taxonomists for standard genome sequencing and annotation.</title>
        <authorList>
            <consortium name="The Broad Institute Genomics Platform"/>
            <consortium name="The Broad Institute Genome Sequencing Center for Infectious Disease"/>
            <person name="Wu L."/>
            <person name="Ma J."/>
        </authorList>
    </citation>
    <scope>NUCLEOTIDE SEQUENCE [LARGE SCALE GENOMIC DNA]</scope>
    <source>
        <strain evidence="3">JCM 11136</strain>
    </source>
</reference>
<feature type="transmembrane region" description="Helical" evidence="1">
    <location>
        <begin position="212"/>
        <end position="231"/>
    </location>
</feature>
<evidence type="ECO:0008006" key="4">
    <source>
        <dbReference type="Google" id="ProtNLM"/>
    </source>
</evidence>
<evidence type="ECO:0000313" key="3">
    <source>
        <dbReference type="Proteomes" id="UP001501578"/>
    </source>
</evidence>
<dbReference type="EMBL" id="BAAAHQ010000021">
    <property type="protein sequence ID" value="GAA0933663.1"/>
    <property type="molecule type" value="Genomic_DNA"/>
</dbReference>
<dbReference type="RefSeq" id="WP_343951441.1">
    <property type="nucleotide sequence ID" value="NZ_BAAAHQ010000021.1"/>
</dbReference>
<keyword evidence="3" id="KW-1185">Reference proteome</keyword>
<name>A0ABP4AAZ5_9ACTN</name>
<feature type="transmembrane region" description="Helical" evidence="1">
    <location>
        <begin position="89"/>
        <end position="106"/>
    </location>
</feature>
<proteinExistence type="predicted"/>
<keyword evidence="1" id="KW-0812">Transmembrane</keyword>
<sequence>MSAVQPEHDRRIEPDDVNTTRRVIATVLLPWMTAKFLFKPRVGPLRKDRVLDRIAFWRSMVGLGVILVATSRYQDVWPNIIRKAMETGRLAFVLLPLPILAMFVVTRSGHRTRLLPGVLLLLGRAVLALAFFYLPIVLILAAAGELSLDTLANGDVSFESDVGVNASGAAAFWLLAAIALGIILVPWFWCFWYCTIYWAARTGFWMGEVHPLLAPIGATGVMLLISGQEIIANDTNGVPDWLWLTLNLCGTATALVLAVFEYRHLRSIGYRFRGGPEPTDTNSGSRTAGV</sequence>
<keyword evidence="1" id="KW-1133">Transmembrane helix</keyword>
<comment type="caution">
    <text evidence="2">The sequence shown here is derived from an EMBL/GenBank/DDBJ whole genome shotgun (WGS) entry which is preliminary data.</text>
</comment>
<accession>A0ABP4AAZ5</accession>
<gene>
    <name evidence="2" type="ORF">GCM10009560_40080</name>
</gene>
<protein>
    <recommendedName>
        <fullName evidence="4">Integral membrane protein</fullName>
    </recommendedName>
</protein>
<evidence type="ECO:0000313" key="2">
    <source>
        <dbReference type="EMBL" id="GAA0933663.1"/>
    </source>
</evidence>
<dbReference type="Proteomes" id="UP001501578">
    <property type="component" value="Unassembled WGS sequence"/>
</dbReference>
<feature type="transmembrane region" description="Helical" evidence="1">
    <location>
        <begin position="118"/>
        <end position="143"/>
    </location>
</feature>
<feature type="transmembrane region" description="Helical" evidence="1">
    <location>
        <begin position="170"/>
        <end position="200"/>
    </location>
</feature>
<keyword evidence="1" id="KW-0472">Membrane</keyword>
<organism evidence="2 3">
    <name type="scientific">Nonomuraea longicatena</name>
    <dbReference type="NCBI Taxonomy" id="83682"/>
    <lineage>
        <taxon>Bacteria</taxon>
        <taxon>Bacillati</taxon>
        <taxon>Actinomycetota</taxon>
        <taxon>Actinomycetes</taxon>
        <taxon>Streptosporangiales</taxon>
        <taxon>Streptosporangiaceae</taxon>
        <taxon>Nonomuraea</taxon>
    </lineage>
</organism>
<feature type="transmembrane region" description="Helical" evidence="1">
    <location>
        <begin position="50"/>
        <end position="69"/>
    </location>
</feature>
<feature type="transmembrane region" description="Helical" evidence="1">
    <location>
        <begin position="243"/>
        <end position="262"/>
    </location>
</feature>
<evidence type="ECO:0000256" key="1">
    <source>
        <dbReference type="SAM" id="Phobius"/>
    </source>
</evidence>